<dbReference type="GO" id="GO:0006397">
    <property type="term" value="P:mRNA processing"/>
    <property type="evidence" value="ECO:0007669"/>
    <property type="project" value="UniProtKB-KW"/>
</dbReference>
<dbReference type="GO" id="GO:0016607">
    <property type="term" value="C:nuclear speck"/>
    <property type="evidence" value="ECO:0007669"/>
    <property type="project" value="UniProtKB-SubCell"/>
</dbReference>
<dbReference type="InterPro" id="IPR006786">
    <property type="entry name" value="Pinin_SDK_MemA"/>
</dbReference>
<dbReference type="Pfam" id="PF04696">
    <property type="entry name" value="Pinin_SDK_memA"/>
    <property type="match status" value="1"/>
</dbReference>
<evidence type="ECO:0000256" key="2">
    <source>
        <dbReference type="ARBA" id="ARBA00004568"/>
    </source>
</evidence>
<comment type="similarity">
    <text evidence="3">Belongs to the pinin family.</text>
</comment>
<evidence type="ECO:0000256" key="8">
    <source>
        <dbReference type="ARBA" id="ARBA00022664"/>
    </source>
</evidence>
<evidence type="ECO:0000256" key="14">
    <source>
        <dbReference type="ARBA" id="ARBA00023054"/>
    </source>
</evidence>
<evidence type="ECO:0000256" key="21">
    <source>
        <dbReference type="SAM" id="MobiDB-lite"/>
    </source>
</evidence>
<evidence type="ECO:0000256" key="6">
    <source>
        <dbReference type="ARBA" id="ARBA00022499"/>
    </source>
</evidence>
<dbReference type="Pfam" id="PF04697">
    <property type="entry name" value="Pinin_SDK_N"/>
    <property type="match status" value="1"/>
</dbReference>
<keyword evidence="16" id="KW-0010">Activator</keyword>
<gene>
    <name evidence="24" type="ORF">CEUTPL_LOCUS6501</name>
</gene>
<feature type="domain" description="Pinin/SDK" evidence="23">
    <location>
        <begin position="11"/>
        <end position="51"/>
    </location>
</feature>
<dbReference type="GO" id="GO:0008380">
    <property type="term" value="P:RNA splicing"/>
    <property type="evidence" value="ECO:0007669"/>
    <property type="project" value="UniProtKB-KW"/>
</dbReference>
<feature type="compositionally biased region" description="Polar residues" evidence="21">
    <location>
        <begin position="359"/>
        <end position="382"/>
    </location>
</feature>
<evidence type="ECO:0000256" key="3">
    <source>
        <dbReference type="ARBA" id="ARBA00010386"/>
    </source>
</evidence>
<dbReference type="EMBL" id="OU892279">
    <property type="protein sequence ID" value="CAG9765902.1"/>
    <property type="molecule type" value="Genomic_DNA"/>
</dbReference>
<comment type="subcellular location">
    <subcellularLocation>
        <location evidence="2">Cell junction</location>
        <location evidence="2">Desmosome</location>
    </subcellularLocation>
    <subcellularLocation>
        <location evidence="1">Nucleus speckle</location>
    </subcellularLocation>
</comment>
<keyword evidence="7" id="KW-0597">Phosphoprotein</keyword>
<feature type="region of interest" description="Disordered" evidence="21">
    <location>
        <begin position="29"/>
        <end position="62"/>
    </location>
</feature>
<dbReference type="GO" id="GO:0003677">
    <property type="term" value="F:DNA binding"/>
    <property type="evidence" value="ECO:0007669"/>
    <property type="project" value="UniProtKB-KW"/>
</dbReference>
<evidence type="ECO:0000313" key="24">
    <source>
        <dbReference type="EMBL" id="CAG9765902.1"/>
    </source>
</evidence>
<keyword evidence="19" id="KW-0539">Nucleus</keyword>
<keyword evidence="17" id="KW-0804">Transcription</keyword>
<keyword evidence="8" id="KW-0507">mRNA processing</keyword>
<feature type="region of interest" description="Disordered" evidence="21">
    <location>
        <begin position="274"/>
        <end position="404"/>
    </location>
</feature>
<proteinExistence type="inferred from homology"/>
<evidence type="ECO:0000256" key="15">
    <source>
        <dbReference type="ARBA" id="ARBA00023125"/>
    </source>
</evidence>
<feature type="compositionally biased region" description="Basic and acidic residues" evidence="21">
    <location>
        <begin position="274"/>
        <end position="298"/>
    </location>
</feature>
<dbReference type="PANTHER" id="PTHR12707:SF0">
    <property type="entry name" value="PININ"/>
    <property type="match status" value="1"/>
</dbReference>
<dbReference type="OrthoDB" id="330772at2759"/>
<dbReference type="InterPro" id="IPR039853">
    <property type="entry name" value="Pinin"/>
</dbReference>
<keyword evidence="11" id="KW-0965">Cell junction</keyword>
<keyword evidence="13" id="KW-0805">Transcription regulation</keyword>
<reference evidence="24" key="1">
    <citation type="submission" date="2022-01" db="EMBL/GenBank/DDBJ databases">
        <authorList>
            <person name="King R."/>
        </authorList>
    </citation>
    <scope>NUCLEOTIDE SEQUENCE</scope>
</reference>
<evidence type="ECO:0000256" key="13">
    <source>
        <dbReference type="ARBA" id="ARBA00023015"/>
    </source>
</evidence>
<sequence>MATETLESFNHLQSKLEEAKNSLKGVDENIKRLIGRDPSDLPPRPGQKRPLDDKHVRQPFSKFSRNFENDVVAVKKRNPISVFKRLSERVSDEPLKPSSKVIAAPKEIPSRQDVLDKQNKDEKFKARNRRMFGALIGTLQRFQQEESKQKRKEEKRTQIERKIDEHEQQEKAEVKKERQELFLNRKKKQQEIKMIELKMLRMREYAAWEQTQKPRANFILTKAKPQIHYLPRRIDDKSRELLEKAKKDIDEQIEKRQQEVNEELIHIEERMKRNFENKNHIESKVEKVNNDRHDRRQNQSDSEFEDDGDIKMRTLSPELKEELSPELKEEEEKNVTEIDNNKVEEVTQEETVAKGAIVDNNSSEEMATNDQSQNNISDNLGNNGEALDANVSSEISPEVPQENI</sequence>
<evidence type="ECO:0000256" key="4">
    <source>
        <dbReference type="ARBA" id="ARBA00020056"/>
    </source>
</evidence>
<evidence type="ECO:0000256" key="18">
    <source>
        <dbReference type="ARBA" id="ARBA00023187"/>
    </source>
</evidence>
<feature type="compositionally biased region" description="Basic and acidic residues" evidence="21">
    <location>
        <begin position="318"/>
        <end position="345"/>
    </location>
</feature>
<keyword evidence="15" id="KW-0238">DNA-binding</keyword>
<evidence type="ECO:0000256" key="9">
    <source>
        <dbReference type="ARBA" id="ARBA00022728"/>
    </source>
</evidence>
<evidence type="ECO:0000256" key="5">
    <source>
        <dbReference type="ARBA" id="ARBA00022481"/>
    </source>
</evidence>
<evidence type="ECO:0000256" key="17">
    <source>
        <dbReference type="ARBA" id="ARBA00023163"/>
    </source>
</evidence>
<dbReference type="PANTHER" id="PTHR12707">
    <property type="entry name" value="PINN"/>
    <property type="match status" value="1"/>
</dbReference>
<keyword evidence="9" id="KW-0747">Spliceosome</keyword>
<dbReference type="Proteomes" id="UP001152799">
    <property type="component" value="Chromosome 3"/>
</dbReference>
<feature type="domain" description="Pinin/SDK/MemA protein" evidence="22">
    <location>
        <begin position="124"/>
        <end position="246"/>
    </location>
</feature>
<evidence type="ECO:0000256" key="1">
    <source>
        <dbReference type="ARBA" id="ARBA00004324"/>
    </source>
</evidence>
<feature type="region of interest" description="Disordered" evidence="21">
    <location>
        <begin position="143"/>
        <end position="173"/>
    </location>
</feature>
<keyword evidence="6" id="KW-1017">Isopeptide bond</keyword>
<evidence type="ECO:0000256" key="20">
    <source>
        <dbReference type="ARBA" id="ARBA00025916"/>
    </source>
</evidence>
<keyword evidence="12" id="KW-0007">Acetylation</keyword>
<keyword evidence="25" id="KW-1185">Reference proteome</keyword>
<evidence type="ECO:0000256" key="10">
    <source>
        <dbReference type="ARBA" id="ARBA00022843"/>
    </source>
</evidence>
<feature type="region of interest" description="Disordered" evidence="21">
    <location>
        <begin position="94"/>
        <end position="119"/>
    </location>
</feature>
<evidence type="ECO:0000259" key="23">
    <source>
        <dbReference type="Pfam" id="PF04697"/>
    </source>
</evidence>
<dbReference type="GO" id="GO:0030057">
    <property type="term" value="C:desmosome"/>
    <property type="evidence" value="ECO:0007669"/>
    <property type="project" value="UniProtKB-SubCell"/>
</dbReference>
<dbReference type="AlphaFoldDB" id="A0A9N9QI04"/>
<name>A0A9N9QI04_9CUCU</name>
<feature type="compositionally biased region" description="Basic and acidic residues" evidence="21">
    <location>
        <begin position="29"/>
        <end position="39"/>
    </location>
</feature>
<evidence type="ECO:0000256" key="12">
    <source>
        <dbReference type="ARBA" id="ARBA00022990"/>
    </source>
</evidence>
<keyword evidence="10" id="KW-0832">Ubl conjugation</keyword>
<feature type="compositionally biased region" description="Basic and acidic residues" evidence="21">
    <location>
        <begin position="108"/>
        <end position="119"/>
    </location>
</feature>
<dbReference type="GO" id="GO:0071013">
    <property type="term" value="C:catalytic step 2 spliceosome"/>
    <property type="evidence" value="ECO:0007669"/>
    <property type="project" value="TreeGrafter"/>
</dbReference>
<protein>
    <recommendedName>
        <fullName evidence="4">Pinin</fullName>
    </recommendedName>
</protein>
<evidence type="ECO:0000256" key="16">
    <source>
        <dbReference type="ARBA" id="ARBA00023159"/>
    </source>
</evidence>
<evidence type="ECO:0000313" key="25">
    <source>
        <dbReference type="Proteomes" id="UP001152799"/>
    </source>
</evidence>
<evidence type="ECO:0000256" key="19">
    <source>
        <dbReference type="ARBA" id="ARBA00023242"/>
    </source>
</evidence>
<comment type="subunit">
    <text evidence="20">Found in a mRNA splicing-dependent exon junction complex (EJC). Found in a complex with SR proteins. Found in a mRNP complex with RNPS1. Component of the PSAP complex consisting of RNPS1, SAP18 and PNN. Interacts with PNISR, CTBP1, CTBP2, KRT8, KRT18, KRT19, PS1D/PNO40, PPIG, RNPS1, SFRS4 and SRRM2. Identified in the spliceosome C complex.</text>
</comment>
<accession>A0A9N9QI04</accession>
<organism evidence="24 25">
    <name type="scientific">Ceutorhynchus assimilis</name>
    <name type="common">cabbage seed weevil</name>
    <dbReference type="NCBI Taxonomy" id="467358"/>
    <lineage>
        <taxon>Eukaryota</taxon>
        <taxon>Metazoa</taxon>
        <taxon>Ecdysozoa</taxon>
        <taxon>Arthropoda</taxon>
        <taxon>Hexapoda</taxon>
        <taxon>Insecta</taxon>
        <taxon>Pterygota</taxon>
        <taxon>Neoptera</taxon>
        <taxon>Endopterygota</taxon>
        <taxon>Coleoptera</taxon>
        <taxon>Polyphaga</taxon>
        <taxon>Cucujiformia</taxon>
        <taxon>Curculionidae</taxon>
        <taxon>Ceutorhynchinae</taxon>
        <taxon>Ceutorhynchus</taxon>
    </lineage>
</organism>
<keyword evidence="18" id="KW-0508">mRNA splicing</keyword>
<evidence type="ECO:0000256" key="7">
    <source>
        <dbReference type="ARBA" id="ARBA00022553"/>
    </source>
</evidence>
<dbReference type="InterPro" id="IPR006787">
    <property type="entry name" value="Pinin_SDK_N"/>
</dbReference>
<evidence type="ECO:0000256" key="11">
    <source>
        <dbReference type="ARBA" id="ARBA00022949"/>
    </source>
</evidence>
<evidence type="ECO:0000259" key="22">
    <source>
        <dbReference type="Pfam" id="PF04696"/>
    </source>
</evidence>
<keyword evidence="5" id="KW-0488">Methylation</keyword>
<keyword evidence="14" id="KW-0175">Coiled coil</keyword>